<dbReference type="STRING" id="571915.CMUST_04400"/>
<sequence>MTTPSREIKLATAPTRLARRWENTLTTWPHLKQRLQTPSISQTTVEKYHALPKAQQADLKDHGGFVGGHLQHGRRKKDAVLSRSILCLDIDDPPQNLLTTLPDTLTCEWVAYSTHSHTPTNPRLRLILPLTRDVTADEYEAIGRRIAQDIGIDFFDDTTYQAHRLMYWPSKCVDGEYLYQENHGTWLDPDKTLNRFDDWRDVTTWPVSSRQANIIKHTADRQADPLEKPGIVGAFCRAFTIHEAITEFLENTYATSTIPDRYTYTPGESANGVITYDNKFAYSHHGTDPAGGQLCNAFDLVRIHLYGGEDDDTNPNTPPAAKPSYQSMVRLATNHPVVKQALATERIQQAQQEFDGLDVDTPTEAGEWESLLELNKNGKVIDVLSNYVTILTHEKTLQGIALNELTGGVDIHPGKPTPWAQTKPGWSDTDNAHLRVLLQKRWGLYHVGKTKDALAAVSAQRSFHPVRDYLDQLPAWDGVKRVDRLFVDYLGADDTEYVRAVTRKTLVAAVARVRTPGVKFDQVLILNGPQGVGKSTIFARLAGQWFSDALTLLDMKDKTGAEKLQGYWILELGELAGMRKMEVETVKGFLSRTDDKYRAAYGTVVESHPRQCIIVGSTNAENGFLRDNTGNRRFWPVTVTDHATKKAWSMTDAEVDQIWAEAHHYYQQGEPLYLTGTLAHIATRQQESAIETDDRAGLVEAWLDIPLADNWENLTLTQRRQWFQTMDDFGHVDDYTGALVRRETVTNPEIWAECWGQDPSRLRPADSYAIAAIMQKMPGWEKQGSKRKTKLYGQQRAYKRCDEPEDQPPF</sequence>
<dbReference type="RefSeq" id="WP_201779221.1">
    <property type="nucleotide sequence ID" value="NZ_CP011542.1"/>
</dbReference>
<dbReference type="Pfam" id="PF05272">
    <property type="entry name" value="VapE-like_dom"/>
    <property type="match status" value="1"/>
</dbReference>
<accession>A0A0G3H8F4</accession>
<dbReference type="AlphaFoldDB" id="A0A0G3H8F4"/>
<feature type="region of interest" description="Disordered" evidence="1">
    <location>
        <begin position="780"/>
        <end position="810"/>
    </location>
</feature>
<dbReference type="EMBL" id="CP011544">
    <property type="protein sequence ID" value="AKK07452.1"/>
    <property type="molecule type" value="Genomic_DNA"/>
</dbReference>
<evidence type="ECO:0000313" key="3">
    <source>
        <dbReference type="EMBL" id="AKK05222.1"/>
    </source>
</evidence>
<organism evidence="4 5">
    <name type="scientific">Corynebacterium mustelae</name>
    <dbReference type="NCBI Taxonomy" id="571915"/>
    <lineage>
        <taxon>Bacteria</taxon>
        <taxon>Bacillati</taxon>
        <taxon>Actinomycetota</taxon>
        <taxon>Actinomycetes</taxon>
        <taxon>Mycobacteriales</taxon>
        <taxon>Corynebacteriaceae</taxon>
        <taxon>Corynebacterium</taxon>
    </lineage>
</organism>
<dbReference type="SUPFAM" id="SSF52540">
    <property type="entry name" value="P-loop containing nucleoside triphosphate hydrolases"/>
    <property type="match status" value="1"/>
</dbReference>
<reference evidence="5" key="2">
    <citation type="submission" date="2015-05" db="EMBL/GenBank/DDBJ databases">
        <title>Complete genome sequence of Corynebacterium mustelae DSM 45274, isolated from various tissues of a male ferret with lethal sepsis.</title>
        <authorList>
            <person name="Ruckert C."/>
            <person name="Albersmeier A."/>
            <person name="Winkler A."/>
            <person name="Tauch A."/>
        </authorList>
    </citation>
    <scope>NUCLEOTIDE SEQUENCE [LARGE SCALE GENOMIC DNA]</scope>
    <source>
        <strain evidence="5">DSM 45274</strain>
        <plasmid evidence="5">Plasmid phiCmus45274</plasmid>
    </source>
</reference>
<keyword evidence="5" id="KW-1185">Reference proteome</keyword>
<name>A0A0G3H8F4_9CORY</name>
<dbReference type="Proteomes" id="UP000035199">
    <property type="component" value="Chromosome"/>
</dbReference>
<dbReference type="PANTHER" id="PTHR34985">
    <property type="entry name" value="SLR0554 PROTEIN"/>
    <property type="match status" value="1"/>
</dbReference>
<dbReference type="InterPro" id="IPR007936">
    <property type="entry name" value="VapE-like_dom"/>
</dbReference>
<dbReference type="KEGG" id="cmv:CMUST_04400"/>
<keyword evidence="4" id="KW-0614">Plasmid</keyword>
<evidence type="ECO:0000313" key="4">
    <source>
        <dbReference type="EMBL" id="AKK07452.1"/>
    </source>
</evidence>
<evidence type="ECO:0000256" key="1">
    <source>
        <dbReference type="SAM" id="MobiDB-lite"/>
    </source>
</evidence>
<reference evidence="4 5" key="1">
    <citation type="journal article" date="2015" name="Genome Announc.">
        <title>Complete Genome Sequence of the Type Strain Corynebacterium mustelae DSM 45274, Isolated from Various Tissues of a Male Ferret with Lethal Sepsis.</title>
        <authorList>
            <person name="Ruckert C."/>
            <person name="Eimer J."/>
            <person name="Winkler A."/>
            <person name="Tauch A."/>
        </authorList>
    </citation>
    <scope>NUCLEOTIDE SEQUENCE [LARGE SCALE GENOMIC DNA]</scope>
    <source>
        <strain evidence="4 5">DSM 45274</strain>
        <plasmid evidence="4">phiCmus45274</plasmid>
        <plasmid evidence="5">Plasmid phiCmus45274</plasmid>
    </source>
</reference>
<dbReference type="KEGG" id="cmv:CMUST_15820"/>
<dbReference type="PATRIC" id="fig|571915.4.peg.3394"/>
<evidence type="ECO:0000259" key="2">
    <source>
        <dbReference type="Pfam" id="PF05272"/>
    </source>
</evidence>
<dbReference type="EMBL" id="CP011542">
    <property type="protein sequence ID" value="AKK05222.1"/>
    <property type="molecule type" value="Genomic_DNA"/>
</dbReference>
<protein>
    <submittedName>
        <fullName evidence="4">Virulence-associated protein E</fullName>
    </submittedName>
</protein>
<proteinExistence type="predicted"/>
<feature type="domain" description="Virulence-associated protein E-like" evidence="2">
    <location>
        <begin position="470"/>
        <end position="688"/>
    </location>
</feature>
<gene>
    <name evidence="3" type="ORF">CMUST_04400</name>
    <name evidence="4" type="ORF">CMUST_15820</name>
</gene>
<dbReference type="PANTHER" id="PTHR34985:SF1">
    <property type="entry name" value="SLR0554 PROTEIN"/>
    <property type="match status" value="1"/>
</dbReference>
<evidence type="ECO:0000313" key="5">
    <source>
        <dbReference type="Proteomes" id="UP000035199"/>
    </source>
</evidence>
<dbReference type="InterPro" id="IPR027417">
    <property type="entry name" value="P-loop_NTPase"/>
</dbReference>
<geneLocation type="plasmid" evidence="4 5">
    <name>phiCmus45274</name>
</geneLocation>
<dbReference type="Proteomes" id="UP000035199">
    <property type="component" value="Plasmid phiCmus45274"/>
</dbReference>